<dbReference type="PIRSF" id="PIRSF018637">
    <property type="entry name" value="TrmK"/>
    <property type="match status" value="1"/>
</dbReference>
<dbReference type="RefSeq" id="WP_227710622.1">
    <property type="nucleotide sequence ID" value="NZ_JAJEQW010000015.1"/>
</dbReference>
<gene>
    <name evidence="1" type="ORF">LKD47_12245</name>
</gene>
<dbReference type="InterPro" id="IPR029063">
    <property type="entry name" value="SAM-dependent_MTases_sf"/>
</dbReference>
<dbReference type="AlphaFoldDB" id="A0AAW4WJN0"/>
<dbReference type="EMBL" id="JAJEQW010000015">
    <property type="protein sequence ID" value="MCC2243052.1"/>
    <property type="molecule type" value="Genomic_DNA"/>
</dbReference>
<dbReference type="InterPro" id="IPR006901">
    <property type="entry name" value="TrmK"/>
</dbReference>
<dbReference type="PANTHER" id="PTHR38451:SF1">
    <property type="entry name" value="TRNA (ADENINE(22)-N(1))-METHYLTRANSFERASE"/>
    <property type="match status" value="1"/>
</dbReference>
<sequence length="264" mass="30272">MNKLSKRMQAVAALVQNTTCLADVGCDHGYVPIYLIQSECIGHAIAMDVNRGPLLRAEEHIREVHLEDYIETRLSDGLTALAPSEADGVVIAGMGGVLTKRILAEHPEVWKKMNNLVLQPQSEIEEVRRYIYAEGFHIEEEDMVEEEGKYYVMLRCVPGKAAPLTDVAFRYGGYLLQTKNEILKQYLIKQRRQFSEILKKIEIQKLMPEQTVLQKPELLQQSATQQDELQQKEDGSTRRFERQKELQEKLAMIEEAERIMGENI</sequence>
<dbReference type="GO" id="GO:0160105">
    <property type="term" value="F:tRNA (adenine(22)-N1)-methyltransferase activity"/>
    <property type="evidence" value="ECO:0007669"/>
    <property type="project" value="InterPro"/>
</dbReference>
<organism evidence="1 2">
    <name type="scientific">Roseburia amylophila</name>
    <dbReference type="NCBI Taxonomy" id="2981794"/>
    <lineage>
        <taxon>Bacteria</taxon>
        <taxon>Bacillati</taxon>
        <taxon>Bacillota</taxon>
        <taxon>Clostridia</taxon>
        <taxon>Lachnospirales</taxon>
        <taxon>Lachnospiraceae</taxon>
        <taxon>Roseburia</taxon>
    </lineage>
</organism>
<dbReference type="PANTHER" id="PTHR38451">
    <property type="entry name" value="TRNA (ADENINE(22)-N(1))-METHYLTRANSFERASE"/>
    <property type="match status" value="1"/>
</dbReference>
<reference evidence="1" key="1">
    <citation type="submission" date="2021-10" db="EMBL/GenBank/DDBJ databases">
        <title>Anaerobic single-cell dispensing facilitates the cultivation of human gut bacteria.</title>
        <authorList>
            <person name="Afrizal A."/>
        </authorList>
    </citation>
    <scope>NUCLEOTIDE SEQUENCE</scope>
    <source>
        <strain evidence="1">CLA-AA-H204</strain>
    </source>
</reference>
<dbReference type="Proteomes" id="UP001198893">
    <property type="component" value="Unassembled WGS sequence"/>
</dbReference>
<proteinExistence type="predicted"/>
<accession>A0AAW4WJN0</accession>
<dbReference type="SUPFAM" id="SSF53335">
    <property type="entry name" value="S-adenosyl-L-methionine-dependent methyltransferases"/>
    <property type="match status" value="1"/>
</dbReference>
<name>A0AAW4WJN0_9FIRM</name>
<keyword evidence="1" id="KW-0489">Methyltransferase</keyword>
<keyword evidence="1" id="KW-0808">Transferase</keyword>
<comment type="caution">
    <text evidence="1">The sequence shown here is derived from an EMBL/GenBank/DDBJ whole genome shotgun (WGS) entry which is preliminary data.</text>
</comment>
<evidence type="ECO:0000313" key="1">
    <source>
        <dbReference type="EMBL" id="MCC2243052.1"/>
    </source>
</evidence>
<dbReference type="Gene3D" id="3.40.50.150">
    <property type="entry name" value="Vaccinia Virus protein VP39"/>
    <property type="match status" value="1"/>
</dbReference>
<dbReference type="GO" id="GO:0032259">
    <property type="term" value="P:methylation"/>
    <property type="evidence" value="ECO:0007669"/>
    <property type="project" value="UniProtKB-KW"/>
</dbReference>
<dbReference type="Pfam" id="PF12847">
    <property type="entry name" value="Methyltransf_18"/>
    <property type="match status" value="1"/>
</dbReference>
<evidence type="ECO:0000313" key="2">
    <source>
        <dbReference type="Proteomes" id="UP001198893"/>
    </source>
</evidence>
<protein>
    <submittedName>
        <fullName evidence="1">Class I SAM-dependent methyltransferase</fullName>
    </submittedName>
</protein>